<accession>A0A2U1PH16</accession>
<protein>
    <submittedName>
        <fullName evidence="1">Uncharacterized protein</fullName>
    </submittedName>
</protein>
<dbReference type="EMBL" id="PKPP01001166">
    <property type="protein sequence ID" value="PWA85040.1"/>
    <property type="molecule type" value="Genomic_DNA"/>
</dbReference>
<proteinExistence type="predicted"/>
<evidence type="ECO:0000313" key="1">
    <source>
        <dbReference type="EMBL" id="PWA85040.1"/>
    </source>
</evidence>
<gene>
    <name evidence="1" type="ORF">CTI12_AA152160</name>
</gene>
<dbReference type="Proteomes" id="UP000245207">
    <property type="component" value="Unassembled WGS sequence"/>
</dbReference>
<sequence>MIGELGFQRMLEGIGRKSQVTTAIQLEKVRSELTRFDMNLAQGKSLKIGFKGSLTHRECCVPFMLTTGYLISANPNTLSEIWCRKA</sequence>
<dbReference type="AlphaFoldDB" id="A0A2U1PH16"/>
<name>A0A2U1PH16_ARTAN</name>
<keyword evidence="2" id="KW-1185">Reference proteome</keyword>
<organism evidence="1 2">
    <name type="scientific">Artemisia annua</name>
    <name type="common">Sweet wormwood</name>
    <dbReference type="NCBI Taxonomy" id="35608"/>
    <lineage>
        <taxon>Eukaryota</taxon>
        <taxon>Viridiplantae</taxon>
        <taxon>Streptophyta</taxon>
        <taxon>Embryophyta</taxon>
        <taxon>Tracheophyta</taxon>
        <taxon>Spermatophyta</taxon>
        <taxon>Magnoliopsida</taxon>
        <taxon>eudicotyledons</taxon>
        <taxon>Gunneridae</taxon>
        <taxon>Pentapetalae</taxon>
        <taxon>asterids</taxon>
        <taxon>campanulids</taxon>
        <taxon>Asterales</taxon>
        <taxon>Asteraceae</taxon>
        <taxon>Asteroideae</taxon>
        <taxon>Anthemideae</taxon>
        <taxon>Artemisiinae</taxon>
        <taxon>Artemisia</taxon>
    </lineage>
</organism>
<reference evidence="1 2" key="1">
    <citation type="journal article" date="2018" name="Mol. Plant">
        <title>The genome of Artemisia annua provides insight into the evolution of Asteraceae family and artemisinin biosynthesis.</title>
        <authorList>
            <person name="Shen Q."/>
            <person name="Zhang L."/>
            <person name="Liao Z."/>
            <person name="Wang S."/>
            <person name="Yan T."/>
            <person name="Shi P."/>
            <person name="Liu M."/>
            <person name="Fu X."/>
            <person name="Pan Q."/>
            <person name="Wang Y."/>
            <person name="Lv Z."/>
            <person name="Lu X."/>
            <person name="Zhang F."/>
            <person name="Jiang W."/>
            <person name="Ma Y."/>
            <person name="Chen M."/>
            <person name="Hao X."/>
            <person name="Li L."/>
            <person name="Tang Y."/>
            <person name="Lv G."/>
            <person name="Zhou Y."/>
            <person name="Sun X."/>
            <person name="Brodelius P.E."/>
            <person name="Rose J.K.C."/>
            <person name="Tang K."/>
        </authorList>
    </citation>
    <scope>NUCLEOTIDE SEQUENCE [LARGE SCALE GENOMIC DNA]</scope>
    <source>
        <strain evidence="2">cv. Huhao1</strain>
        <tissue evidence="1">Leaf</tissue>
    </source>
</reference>
<comment type="caution">
    <text evidence="1">The sequence shown here is derived from an EMBL/GenBank/DDBJ whole genome shotgun (WGS) entry which is preliminary data.</text>
</comment>
<evidence type="ECO:0000313" key="2">
    <source>
        <dbReference type="Proteomes" id="UP000245207"/>
    </source>
</evidence>